<name>A0A939SBB1_9MICO</name>
<feature type="domain" description="HTH marR-type" evidence="5">
    <location>
        <begin position="8"/>
        <end position="144"/>
    </location>
</feature>
<dbReference type="GO" id="GO:0006950">
    <property type="term" value="P:response to stress"/>
    <property type="evidence" value="ECO:0007669"/>
    <property type="project" value="TreeGrafter"/>
</dbReference>
<keyword evidence="7" id="KW-1185">Reference proteome</keyword>
<keyword evidence="3" id="KW-0804">Transcription</keyword>
<evidence type="ECO:0000256" key="3">
    <source>
        <dbReference type="ARBA" id="ARBA00023163"/>
    </source>
</evidence>
<dbReference type="SUPFAM" id="SSF46785">
    <property type="entry name" value="Winged helix' DNA-binding domain"/>
    <property type="match status" value="1"/>
</dbReference>
<dbReference type="Pfam" id="PF12802">
    <property type="entry name" value="MarR_2"/>
    <property type="match status" value="1"/>
</dbReference>
<dbReference type="InterPro" id="IPR023187">
    <property type="entry name" value="Tscrpt_reg_MarR-type_CS"/>
</dbReference>
<dbReference type="GO" id="GO:0003700">
    <property type="term" value="F:DNA-binding transcription factor activity"/>
    <property type="evidence" value="ECO:0007669"/>
    <property type="project" value="InterPro"/>
</dbReference>
<dbReference type="PANTHER" id="PTHR33164:SF99">
    <property type="entry name" value="MARR FAMILY REGULATORY PROTEIN"/>
    <property type="match status" value="1"/>
</dbReference>
<dbReference type="InterPro" id="IPR000835">
    <property type="entry name" value="HTH_MarR-typ"/>
</dbReference>
<dbReference type="InterPro" id="IPR039422">
    <property type="entry name" value="MarR/SlyA-like"/>
</dbReference>
<evidence type="ECO:0000256" key="4">
    <source>
        <dbReference type="SAM" id="MobiDB-lite"/>
    </source>
</evidence>
<dbReference type="PROSITE" id="PS50995">
    <property type="entry name" value="HTH_MARR_2"/>
    <property type="match status" value="1"/>
</dbReference>
<evidence type="ECO:0000313" key="6">
    <source>
        <dbReference type="EMBL" id="MBO1902817.1"/>
    </source>
</evidence>
<evidence type="ECO:0000256" key="1">
    <source>
        <dbReference type="ARBA" id="ARBA00023015"/>
    </source>
</evidence>
<keyword evidence="1" id="KW-0805">Transcription regulation</keyword>
<dbReference type="PANTHER" id="PTHR33164">
    <property type="entry name" value="TRANSCRIPTIONAL REGULATOR, MARR FAMILY"/>
    <property type="match status" value="1"/>
</dbReference>
<dbReference type="Proteomes" id="UP000664382">
    <property type="component" value="Unassembled WGS sequence"/>
</dbReference>
<feature type="compositionally biased region" description="Basic and acidic residues" evidence="4">
    <location>
        <begin position="162"/>
        <end position="172"/>
    </location>
</feature>
<proteinExistence type="predicted"/>
<dbReference type="PRINTS" id="PR00598">
    <property type="entry name" value="HTHMARR"/>
</dbReference>
<dbReference type="InterPro" id="IPR036388">
    <property type="entry name" value="WH-like_DNA-bd_sf"/>
</dbReference>
<accession>A0A939SBB1</accession>
<protein>
    <submittedName>
        <fullName evidence="6">MarR family transcriptional regulator</fullName>
    </submittedName>
</protein>
<comment type="caution">
    <text evidence="6">The sequence shown here is derived from an EMBL/GenBank/DDBJ whole genome shotgun (WGS) entry which is preliminary data.</text>
</comment>
<feature type="region of interest" description="Disordered" evidence="4">
    <location>
        <begin position="147"/>
        <end position="172"/>
    </location>
</feature>
<dbReference type="PROSITE" id="PS01117">
    <property type="entry name" value="HTH_MARR_1"/>
    <property type="match status" value="1"/>
</dbReference>
<feature type="compositionally biased region" description="Low complexity" evidence="4">
    <location>
        <begin position="148"/>
        <end position="161"/>
    </location>
</feature>
<dbReference type="GO" id="GO:0003677">
    <property type="term" value="F:DNA binding"/>
    <property type="evidence" value="ECO:0007669"/>
    <property type="project" value="UniProtKB-KW"/>
</dbReference>
<evidence type="ECO:0000313" key="7">
    <source>
        <dbReference type="Proteomes" id="UP000664382"/>
    </source>
</evidence>
<gene>
    <name evidence="6" type="ORF">J4H92_12760</name>
</gene>
<reference evidence="6" key="1">
    <citation type="submission" date="2021-03" db="EMBL/GenBank/DDBJ databases">
        <title>Leucobacter chromiisoli sp. nov., isolated from chromium-containing soil of chemical plant.</title>
        <authorList>
            <person name="Xu Z."/>
        </authorList>
    </citation>
    <scope>NUCLEOTIDE SEQUENCE</scope>
    <source>
        <strain evidence="6">S27</strain>
    </source>
</reference>
<dbReference type="Gene3D" id="1.10.10.10">
    <property type="entry name" value="Winged helix-like DNA-binding domain superfamily/Winged helix DNA-binding domain"/>
    <property type="match status" value="1"/>
</dbReference>
<dbReference type="EMBL" id="JAGDYM010000014">
    <property type="protein sequence ID" value="MBO1902817.1"/>
    <property type="molecule type" value="Genomic_DNA"/>
</dbReference>
<dbReference type="SMART" id="SM00347">
    <property type="entry name" value="HTH_MARR"/>
    <property type="match status" value="1"/>
</dbReference>
<dbReference type="InterPro" id="IPR036390">
    <property type="entry name" value="WH_DNA-bd_sf"/>
</dbReference>
<sequence>MPVDIRLANETWESLLTAHAVLMRGFGAESVWSDHGITMREYDVLYTLAKCPAPARVGELRNTVLLSQPALSRLVDRLERRGLVARDADHADGRAVRVALTDAGRDMQRTVGRAHARSVARAVGGRLDEAELHELHRLTVKLLRDGRASSAPASAAHPRSAVRPEDTEKTGS</sequence>
<keyword evidence="2" id="KW-0238">DNA-binding</keyword>
<dbReference type="AlphaFoldDB" id="A0A939SBB1"/>
<evidence type="ECO:0000259" key="5">
    <source>
        <dbReference type="PROSITE" id="PS50995"/>
    </source>
</evidence>
<dbReference type="RefSeq" id="WP_208098576.1">
    <property type="nucleotide sequence ID" value="NZ_JAGDYM010000014.1"/>
</dbReference>
<evidence type="ECO:0000256" key="2">
    <source>
        <dbReference type="ARBA" id="ARBA00023125"/>
    </source>
</evidence>
<organism evidence="6 7">
    <name type="scientific">Leucobacter weissii</name>
    <dbReference type="NCBI Taxonomy" id="1983706"/>
    <lineage>
        <taxon>Bacteria</taxon>
        <taxon>Bacillati</taxon>
        <taxon>Actinomycetota</taxon>
        <taxon>Actinomycetes</taxon>
        <taxon>Micrococcales</taxon>
        <taxon>Microbacteriaceae</taxon>
        <taxon>Leucobacter</taxon>
    </lineage>
</organism>